<organism evidence="3 4">
    <name type="scientific">Actinoplanes nipponensis</name>
    <dbReference type="NCBI Taxonomy" id="135950"/>
    <lineage>
        <taxon>Bacteria</taxon>
        <taxon>Bacillati</taxon>
        <taxon>Actinomycetota</taxon>
        <taxon>Actinomycetes</taxon>
        <taxon>Micromonosporales</taxon>
        <taxon>Micromonosporaceae</taxon>
        <taxon>Actinoplanes</taxon>
    </lineage>
</organism>
<dbReference type="Proteomes" id="UP000647172">
    <property type="component" value="Unassembled WGS sequence"/>
</dbReference>
<dbReference type="SUPFAM" id="SSF53335">
    <property type="entry name" value="S-adenosyl-L-methionine-dependent methyltransferases"/>
    <property type="match status" value="1"/>
</dbReference>
<sequence>MSSALYGPDGFFTRPAEGPADHFRTSVHASPLFAGALLRLIRAADDALGRPPVLDVIDVGAGRGELLAALQSLLGADPADELSRRVRFTAVEVAGRPADLSAGLRWRRSLPRGVTGVLLATEWLDNVPLDVAEVDHRGRVRRVLVDPDTGHETLGPEVDAADRFWLARWWPAARPGDRIEIGWPRDAAWADAVAALSRGCALAVDYGHLRSARPPLGTLTGYRDGRQVPPRADGSTDITAHVAVDSAAAATGTAYRIISQRAALRGLGVGGGRPPLELARTDPAAYLRALSAAGAAAELTDPAGLGGHWWLLHEVGIELRGTMLP</sequence>
<evidence type="ECO:0000313" key="4">
    <source>
        <dbReference type="Proteomes" id="UP000647172"/>
    </source>
</evidence>
<accession>A0A919JHP9</accession>
<proteinExistence type="predicted"/>
<comment type="caution">
    <text evidence="3">The sequence shown here is derived from an EMBL/GenBank/DDBJ whole genome shotgun (WGS) entry which is preliminary data.</text>
</comment>
<evidence type="ECO:0000256" key="1">
    <source>
        <dbReference type="ARBA" id="ARBA00022603"/>
    </source>
</evidence>
<dbReference type="RefSeq" id="WP_203768740.1">
    <property type="nucleotide sequence ID" value="NZ_BOMQ01000035.1"/>
</dbReference>
<dbReference type="InterPro" id="IPR029063">
    <property type="entry name" value="SAM-dependent_MTases_sf"/>
</dbReference>
<keyword evidence="2" id="KW-0808">Transferase</keyword>
<protein>
    <recommendedName>
        <fullName evidence="5">SAM-dependent methyltransferase, MidA family</fullName>
    </recommendedName>
</protein>
<dbReference type="GO" id="GO:0035243">
    <property type="term" value="F:protein-arginine omega-N symmetric methyltransferase activity"/>
    <property type="evidence" value="ECO:0007669"/>
    <property type="project" value="TreeGrafter"/>
</dbReference>
<dbReference type="Pfam" id="PF02636">
    <property type="entry name" value="Methyltransf_28"/>
    <property type="match status" value="1"/>
</dbReference>
<keyword evidence="1" id="KW-0489">Methyltransferase</keyword>
<name>A0A919JHP9_9ACTN</name>
<keyword evidence="4" id="KW-1185">Reference proteome</keyword>
<dbReference type="Gene3D" id="3.40.50.12710">
    <property type="match status" value="1"/>
</dbReference>
<evidence type="ECO:0008006" key="5">
    <source>
        <dbReference type="Google" id="ProtNLM"/>
    </source>
</evidence>
<gene>
    <name evidence="3" type="ORF">Ani05nite_29450</name>
</gene>
<dbReference type="EMBL" id="BOMQ01000035">
    <property type="protein sequence ID" value="GIE49411.1"/>
    <property type="molecule type" value="Genomic_DNA"/>
</dbReference>
<dbReference type="GO" id="GO:0032259">
    <property type="term" value="P:methylation"/>
    <property type="evidence" value="ECO:0007669"/>
    <property type="project" value="UniProtKB-KW"/>
</dbReference>
<dbReference type="InterPro" id="IPR038375">
    <property type="entry name" value="NDUFAF7_sf"/>
</dbReference>
<reference evidence="3" key="1">
    <citation type="submission" date="2021-01" db="EMBL/GenBank/DDBJ databases">
        <title>Whole genome shotgun sequence of Actinoplanes nipponensis NBRC 14063.</title>
        <authorList>
            <person name="Komaki H."/>
            <person name="Tamura T."/>
        </authorList>
    </citation>
    <scope>NUCLEOTIDE SEQUENCE</scope>
    <source>
        <strain evidence="3">NBRC 14063</strain>
    </source>
</reference>
<dbReference type="PANTHER" id="PTHR12049:SF7">
    <property type="entry name" value="PROTEIN ARGININE METHYLTRANSFERASE NDUFAF7, MITOCHONDRIAL"/>
    <property type="match status" value="1"/>
</dbReference>
<dbReference type="InterPro" id="IPR003788">
    <property type="entry name" value="NDUFAF7"/>
</dbReference>
<dbReference type="AlphaFoldDB" id="A0A919JHP9"/>
<dbReference type="PANTHER" id="PTHR12049">
    <property type="entry name" value="PROTEIN ARGININE METHYLTRANSFERASE NDUFAF7, MITOCHONDRIAL"/>
    <property type="match status" value="1"/>
</dbReference>
<evidence type="ECO:0000313" key="3">
    <source>
        <dbReference type="EMBL" id="GIE49411.1"/>
    </source>
</evidence>
<evidence type="ECO:0000256" key="2">
    <source>
        <dbReference type="ARBA" id="ARBA00022679"/>
    </source>
</evidence>